<accession>A0AC58U211</accession>
<organism evidence="1 2">
    <name type="scientific">Nicotiana tabacum</name>
    <name type="common">Common tobacco</name>
    <dbReference type="NCBI Taxonomy" id="4097"/>
    <lineage>
        <taxon>Eukaryota</taxon>
        <taxon>Viridiplantae</taxon>
        <taxon>Streptophyta</taxon>
        <taxon>Embryophyta</taxon>
        <taxon>Tracheophyta</taxon>
        <taxon>Spermatophyta</taxon>
        <taxon>Magnoliopsida</taxon>
        <taxon>eudicotyledons</taxon>
        <taxon>Gunneridae</taxon>
        <taxon>Pentapetalae</taxon>
        <taxon>asterids</taxon>
        <taxon>lamiids</taxon>
        <taxon>Solanales</taxon>
        <taxon>Solanaceae</taxon>
        <taxon>Nicotianoideae</taxon>
        <taxon>Nicotianeae</taxon>
        <taxon>Nicotiana</taxon>
    </lineage>
</organism>
<reference evidence="2" key="2">
    <citation type="submission" date="2025-08" db="UniProtKB">
        <authorList>
            <consortium name="RefSeq"/>
        </authorList>
    </citation>
    <scope>IDENTIFICATION</scope>
    <source>
        <tissue evidence="2">Leaf</tissue>
    </source>
</reference>
<name>A0AC58U211_TOBAC</name>
<reference evidence="1" key="1">
    <citation type="journal article" date="2014" name="Nat. Commun.">
        <title>The tobacco genome sequence and its comparison with those of tomato and potato.</title>
        <authorList>
            <person name="Sierro N."/>
            <person name="Battey J.N."/>
            <person name="Ouadi S."/>
            <person name="Bakaher N."/>
            <person name="Bovet L."/>
            <person name="Willig A."/>
            <person name="Goepfert S."/>
            <person name="Peitsch M.C."/>
            <person name="Ivanov N.V."/>
        </authorList>
    </citation>
    <scope>NUCLEOTIDE SEQUENCE [LARGE SCALE GENOMIC DNA]</scope>
</reference>
<keyword evidence="1" id="KW-1185">Reference proteome</keyword>
<gene>
    <name evidence="2" type="primary">LOC142178086</name>
</gene>
<dbReference type="Proteomes" id="UP000790787">
    <property type="component" value="Chromosome 24"/>
</dbReference>
<proteinExistence type="predicted"/>
<dbReference type="RefSeq" id="XP_075103515.1">
    <property type="nucleotide sequence ID" value="XM_075247414.1"/>
</dbReference>
<evidence type="ECO:0000313" key="1">
    <source>
        <dbReference type="Proteomes" id="UP000790787"/>
    </source>
</evidence>
<evidence type="ECO:0000313" key="2">
    <source>
        <dbReference type="RefSeq" id="XP_075103515.1"/>
    </source>
</evidence>
<sequence length="149" mass="16890">MVFINLEKAYDNVPREVLWRCLEARDVPVTYIRAIKDMYEGAKTQVKTVGGDSEHFPIVMGLHQGSALSTFLFALMIDALTCHIEGEVSWTKTEYLECKFSGATQEEDEDMRLDSQVIPKRGSFKYLRSIIQVNGEIDEDVTYRIGSSG</sequence>
<protein>
    <submittedName>
        <fullName evidence="2">Secreted RxLR effector protein 78-like</fullName>
    </submittedName>
</protein>